<dbReference type="Proteomes" id="UP000001964">
    <property type="component" value="Chromosome"/>
</dbReference>
<keyword evidence="1" id="KW-0732">Signal</keyword>
<keyword evidence="3" id="KW-1185">Reference proteome</keyword>
<evidence type="ECO:0000313" key="2">
    <source>
        <dbReference type="EMBL" id="ABI65460.1"/>
    </source>
</evidence>
<accession>Q0AQH7</accession>
<dbReference type="AlphaFoldDB" id="Q0AQH7"/>
<name>Q0AQH7_MARMM</name>
<dbReference type="EMBL" id="CP000449">
    <property type="protein sequence ID" value="ABI65460.1"/>
    <property type="molecule type" value="Genomic_DNA"/>
</dbReference>
<evidence type="ECO:0008006" key="4">
    <source>
        <dbReference type="Google" id="ProtNLM"/>
    </source>
</evidence>
<feature type="chain" id="PRO_5004168386" description="Beta-barrel porin 2" evidence="1">
    <location>
        <begin position="23"/>
        <end position="303"/>
    </location>
</feature>
<dbReference type="KEGG" id="mmr:Mmar10_1167"/>
<protein>
    <recommendedName>
        <fullName evidence="4">Beta-barrel porin 2</fullName>
    </recommendedName>
</protein>
<organism evidence="2 3">
    <name type="scientific">Maricaulis maris (strain MCS10)</name>
    <name type="common">Caulobacter maris</name>
    <dbReference type="NCBI Taxonomy" id="394221"/>
    <lineage>
        <taxon>Bacteria</taxon>
        <taxon>Pseudomonadati</taxon>
        <taxon>Pseudomonadota</taxon>
        <taxon>Alphaproteobacteria</taxon>
        <taxon>Maricaulales</taxon>
        <taxon>Maricaulaceae</taxon>
        <taxon>Maricaulis</taxon>
    </lineage>
</organism>
<dbReference type="eggNOG" id="ENOG5031CCT">
    <property type="taxonomic scope" value="Bacteria"/>
</dbReference>
<dbReference type="SUPFAM" id="SSF56935">
    <property type="entry name" value="Porins"/>
    <property type="match status" value="1"/>
</dbReference>
<reference evidence="2 3" key="1">
    <citation type="submission" date="2006-08" db="EMBL/GenBank/DDBJ databases">
        <title>Complete sequence of Maricaulis maris MCS10.</title>
        <authorList>
            <consortium name="US DOE Joint Genome Institute"/>
            <person name="Copeland A."/>
            <person name="Lucas S."/>
            <person name="Lapidus A."/>
            <person name="Barry K."/>
            <person name="Detter J.C."/>
            <person name="Glavina del Rio T."/>
            <person name="Hammon N."/>
            <person name="Israni S."/>
            <person name="Dalin E."/>
            <person name="Tice H."/>
            <person name="Pitluck S."/>
            <person name="Saunders E."/>
            <person name="Brettin T."/>
            <person name="Bruce D."/>
            <person name="Han C."/>
            <person name="Tapia R."/>
            <person name="Gilna P."/>
            <person name="Schmutz J."/>
            <person name="Larimer F."/>
            <person name="Land M."/>
            <person name="Hauser L."/>
            <person name="Kyrpides N."/>
            <person name="Mikhailova N."/>
            <person name="Viollier P."/>
            <person name="Stephens C."/>
            <person name="Richardson P."/>
        </authorList>
    </citation>
    <scope>NUCLEOTIDE SEQUENCE [LARGE SCALE GENOMIC DNA]</scope>
    <source>
        <strain evidence="2 3">MCS10</strain>
    </source>
</reference>
<evidence type="ECO:0000256" key="1">
    <source>
        <dbReference type="SAM" id="SignalP"/>
    </source>
</evidence>
<proteinExistence type="predicted"/>
<dbReference type="HOGENOM" id="CLU_077932_0_0_5"/>
<sequence length="303" mass="32337" precursor="true">MKPLLGVIAAVGLAGAFGSASDAQTGDGDLSFSLGLTVSNSDNIAFLSGAGVSSDDDSSITLRGSANGKWQIGDNGRLSLDYAFSGTRYSAIGSRDNNLHLGTATYTHRVGVSVLGGSYAIGRYQLDGEDFLEIDVASLFFGTPGPWGWVLVGRYTATEKTFDAALSERDASADSVGISASRRFGDTRIRLELSQAGEDASSDFLDNNSTTVSINLSQPLRLIDQPLRLSLTAGISERSYDRLDPYYGVTREDTRRRYQAALSREFDSGLSITGSASHLDSSSNLPSANYDQTIISFSINQRF</sequence>
<gene>
    <name evidence="2" type="ordered locus">Mmar10_1167</name>
</gene>
<evidence type="ECO:0000313" key="3">
    <source>
        <dbReference type="Proteomes" id="UP000001964"/>
    </source>
</evidence>
<feature type="signal peptide" evidence="1">
    <location>
        <begin position="1"/>
        <end position="22"/>
    </location>
</feature>